<accession>A0ABV4NH78</accession>
<gene>
    <name evidence="1" type="ORF">AB4566_20940</name>
</gene>
<proteinExistence type="predicted"/>
<reference evidence="1 2" key="1">
    <citation type="journal article" date="2024" name="ISME J.">
        <title>Tailless and filamentous prophages are predominant in marine Vibrio.</title>
        <authorList>
            <person name="Steensen K."/>
            <person name="Seneca J."/>
            <person name="Bartlau N."/>
            <person name="Yu X.A."/>
            <person name="Hussain F.A."/>
            <person name="Polz M.F."/>
        </authorList>
    </citation>
    <scope>NUCLEOTIDE SEQUENCE [LARGE SCALE GENOMIC DNA]</scope>
    <source>
        <strain evidence="1 2">10N.222.51.A1</strain>
    </source>
</reference>
<keyword evidence="2" id="KW-1185">Reference proteome</keyword>
<evidence type="ECO:0008006" key="3">
    <source>
        <dbReference type="Google" id="ProtNLM"/>
    </source>
</evidence>
<comment type="caution">
    <text evidence="1">The sequence shown here is derived from an EMBL/GenBank/DDBJ whole genome shotgun (WGS) entry which is preliminary data.</text>
</comment>
<dbReference type="RefSeq" id="WP_372268422.1">
    <property type="nucleotide sequence ID" value="NZ_JBFRUW010000117.1"/>
</dbReference>
<evidence type="ECO:0000313" key="2">
    <source>
        <dbReference type="Proteomes" id="UP001570417"/>
    </source>
</evidence>
<sequence>MQEPQSMEDKVITAVKGFAYSINSESKVVADMSAIIDATSQLPLTSFDYWERLIRSEFTLALRNSMPPKWKFWSKPDELLTWLDLICWDGYKREKTLRTLSGSAPNAFFFSLAVRRLNDWVPQVREAAREMLPELAKATAPEYVVEALCIALSNWNSWGRIEKADKKILLQIISEEDIAQLLRFKLISSTTGPMPSLLSQLGRTSMLDGNLKEIANLAAQPSVRAKAYRSLFEGRITWIEGRKWEWTDIRYCEGRIKAVVSERKLDVQTPNLDLLKCSAEDSSSIVRRVSAEMLIRDLEPLGDNAKGFAEKFALDKSSPVSERGLFALKKLEEAERANSS</sequence>
<name>A0ABV4NH78_9VIBR</name>
<evidence type="ECO:0000313" key="1">
    <source>
        <dbReference type="EMBL" id="MFA0570726.1"/>
    </source>
</evidence>
<protein>
    <recommendedName>
        <fullName evidence="3">HEAT repeat domain-containing protein</fullName>
    </recommendedName>
</protein>
<dbReference type="EMBL" id="JBFRUW010000117">
    <property type="protein sequence ID" value="MFA0570726.1"/>
    <property type="molecule type" value="Genomic_DNA"/>
</dbReference>
<dbReference type="Proteomes" id="UP001570417">
    <property type="component" value="Unassembled WGS sequence"/>
</dbReference>
<organism evidence="1 2">
    <name type="scientific">Vibrio gallaecicus</name>
    <dbReference type="NCBI Taxonomy" id="552386"/>
    <lineage>
        <taxon>Bacteria</taxon>
        <taxon>Pseudomonadati</taxon>
        <taxon>Pseudomonadota</taxon>
        <taxon>Gammaproteobacteria</taxon>
        <taxon>Vibrionales</taxon>
        <taxon>Vibrionaceae</taxon>
        <taxon>Vibrio</taxon>
    </lineage>
</organism>